<dbReference type="GO" id="GO:0000978">
    <property type="term" value="F:RNA polymerase II cis-regulatory region sequence-specific DNA binding"/>
    <property type="evidence" value="ECO:0007669"/>
    <property type="project" value="InterPro"/>
</dbReference>
<dbReference type="PROSITE" id="PS00028">
    <property type="entry name" value="ZINC_FINGER_C2H2_1"/>
    <property type="match status" value="1"/>
</dbReference>
<evidence type="ECO:0000256" key="6">
    <source>
        <dbReference type="ARBA" id="ARBA00023242"/>
    </source>
</evidence>
<dbReference type="AlphaFoldDB" id="W9HK63"/>
<gene>
    <name evidence="10" type="ORF">FOYG_14753</name>
</gene>
<dbReference type="PROSITE" id="PS50157">
    <property type="entry name" value="ZINC_FINGER_C2H2_2"/>
    <property type="match status" value="2"/>
</dbReference>
<feature type="domain" description="C2H2-type" evidence="9">
    <location>
        <begin position="25"/>
        <end position="52"/>
    </location>
</feature>
<sequence>MDSYDDFQSTPTGKVSKAKKGKPVHVCSECQKVYTRAEHLRRHQSSHQEPQFECPVCQRRFHRKDLLERHYKR</sequence>
<dbReference type="GO" id="GO:0008270">
    <property type="term" value="F:zinc ion binding"/>
    <property type="evidence" value="ECO:0007669"/>
    <property type="project" value="UniProtKB-KW"/>
</dbReference>
<protein>
    <recommendedName>
        <fullName evidence="9">C2H2-type domain-containing protein</fullName>
    </recommendedName>
</protein>
<dbReference type="SMART" id="SM00355">
    <property type="entry name" value="ZnF_C2H2"/>
    <property type="match status" value="2"/>
</dbReference>
<dbReference type="HOGENOM" id="CLU_201334_0_0_1"/>
<dbReference type="GO" id="GO:0000981">
    <property type="term" value="F:DNA-binding transcription factor activity, RNA polymerase II-specific"/>
    <property type="evidence" value="ECO:0007669"/>
    <property type="project" value="InterPro"/>
</dbReference>
<name>W9HK63_FUSOX</name>
<dbReference type="EMBL" id="JH717848">
    <property type="protein sequence ID" value="EWY82657.1"/>
    <property type="molecule type" value="Genomic_DNA"/>
</dbReference>
<evidence type="ECO:0000256" key="8">
    <source>
        <dbReference type="SAM" id="MobiDB-lite"/>
    </source>
</evidence>
<evidence type="ECO:0000313" key="10">
    <source>
        <dbReference type="EMBL" id="EWY82657.1"/>
    </source>
</evidence>
<evidence type="ECO:0000256" key="5">
    <source>
        <dbReference type="ARBA" id="ARBA00022833"/>
    </source>
</evidence>
<keyword evidence="3" id="KW-0677">Repeat</keyword>
<dbReference type="Gene3D" id="3.30.160.60">
    <property type="entry name" value="Classic Zinc Finger"/>
    <property type="match status" value="2"/>
</dbReference>
<dbReference type="SUPFAM" id="SSF57667">
    <property type="entry name" value="beta-beta-alpha zinc fingers"/>
    <property type="match status" value="1"/>
</dbReference>
<evidence type="ECO:0000256" key="1">
    <source>
        <dbReference type="ARBA" id="ARBA00004123"/>
    </source>
</evidence>
<feature type="compositionally biased region" description="Polar residues" evidence="8">
    <location>
        <begin position="1"/>
        <end position="13"/>
    </location>
</feature>
<organism evidence="10 11">
    <name type="scientific">Fusarium oxysporum NRRL 32931</name>
    <dbReference type="NCBI Taxonomy" id="660029"/>
    <lineage>
        <taxon>Eukaryota</taxon>
        <taxon>Fungi</taxon>
        <taxon>Dikarya</taxon>
        <taxon>Ascomycota</taxon>
        <taxon>Pezizomycotina</taxon>
        <taxon>Sordariomycetes</taxon>
        <taxon>Hypocreomycetidae</taxon>
        <taxon>Hypocreales</taxon>
        <taxon>Nectriaceae</taxon>
        <taxon>Fusarium</taxon>
        <taxon>Fusarium oxysporum species complex</taxon>
    </lineage>
</organism>
<dbReference type="Proteomes" id="UP000030753">
    <property type="component" value="Unassembled WGS sequence"/>
</dbReference>
<keyword evidence="6" id="KW-0539">Nucleus</keyword>
<proteinExistence type="predicted"/>
<dbReference type="PANTHER" id="PTHR40626:SF30">
    <property type="entry name" value="FINGER DOMAIN PROTEIN, PUTATIVE (AFU_ORTHOLOGUE AFUA_4G13600)-RELATED"/>
    <property type="match status" value="1"/>
</dbReference>
<dbReference type="GO" id="GO:0000785">
    <property type="term" value="C:chromatin"/>
    <property type="evidence" value="ECO:0007669"/>
    <property type="project" value="TreeGrafter"/>
</dbReference>
<dbReference type="InterPro" id="IPR036236">
    <property type="entry name" value="Znf_C2H2_sf"/>
</dbReference>
<reference evidence="10 11" key="1">
    <citation type="submission" date="2011-06" db="EMBL/GenBank/DDBJ databases">
        <title>The Genome Sequence of Fusarium oxysporum FOSC 3-a.</title>
        <authorList>
            <consortium name="The Broad Institute Genome Sequencing Platform"/>
            <person name="Ma L.-J."/>
            <person name="Gale L.R."/>
            <person name="Schwartz D.C."/>
            <person name="Zhou S."/>
            <person name="Corby-Kistler H."/>
            <person name="Young S.K."/>
            <person name="Zeng Q."/>
            <person name="Gargeya S."/>
            <person name="Fitzgerald M."/>
            <person name="Haas B."/>
            <person name="Abouelleil A."/>
            <person name="Alvarado L."/>
            <person name="Arachchi H.M."/>
            <person name="Berlin A."/>
            <person name="Brown A."/>
            <person name="Chapman S.B."/>
            <person name="Chen Z."/>
            <person name="Dunbar C."/>
            <person name="Freedman E."/>
            <person name="Gearin G."/>
            <person name="Gellesch M."/>
            <person name="Goldberg J."/>
            <person name="Griggs A."/>
            <person name="Gujja S."/>
            <person name="Heiman D."/>
            <person name="Howarth C."/>
            <person name="Larson L."/>
            <person name="Lui A."/>
            <person name="MacDonald P.J.P."/>
            <person name="Mehta T."/>
            <person name="Montmayeur A."/>
            <person name="Murphy C."/>
            <person name="Neiman D."/>
            <person name="Pearson M."/>
            <person name="Priest M."/>
            <person name="Roberts A."/>
            <person name="Saif S."/>
            <person name="Shea T."/>
            <person name="Shenoy N."/>
            <person name="Sisk P."/>
            <person name="Stolte C."/>
            <person name="Sykes S."/>
            <person name="Wortman J."/>
            <person name="Nusbaum C."/>
            <person name="Birren B."/>
        </authorList>
    </citation>
    <scope>NUCLEOTIDE SEQUENCE [LARGE SCALE GENOMIC DNA]</scope>
    <source>
        <strain evidence="11">FOSC 3-a</strain>
    </source>
</reference>
<evidence type="ECO:0000259" key="9">
    <source>
        <dbReference type="PROSITE" id="PS50157"/>
    </source>
</evidence>
<dbReference type="Pfam" id="PF00096">
    <property type="entry name" value="zf-C2H2"/>
    <property type="match status" value="2"/>
</dbReference>
<accession>W9HK63</accession>
<keyword evidence="4 7" id="KW-0863">Zinc-finger</keyword>
<evidence type="ECO:0000313" key="11">
    <source>
        <dbReference type="Proteomes" id="UP000030753"/>
    </source>
</evidence>
<comment type="subcellular location">
    <subcellularLocation>
        <location evidence="1">Nucleus</location>
    </subcellularLocation>
</comment>
<dbReference type="PANTHER" id="PTHR40626">
    <property type="entry name" value="MIP31509P"/>
    <property type="match status" value="1"/>
</dbReference>
<evidence type="ECO:0000256" key="4">
    <source>
        <dbReference type="ARBA" id="ARBA00022771"/>
    </source>
</evidence>
<evidence type="ECO:0000256" key="2">
    <source>
        <dbReference type="ARBA" id="ARBA00022723"/>
    </source>
</evidence>
<keyword evidence="5" id="KW-0862">Zinc</keyword>
<dbReference type="InterPro" id="IPR051059">
    <property type="entry name" value="VerF-like"/>
</dbReference>
<keyword evidence="2" id="KW-0479">Metal-binding</keyword>
<evidence type="ECO:0000256" key="7">
    <source>
        <dbReference type="PROSITE-ProRule" id="PRU00042"/>
    </source>
</evidence>
<dbReference type="GO" id="GO:0005634">
    <property type="term" value="C:nucleus"/>
    <property type="evidence" value="ECO:0007669"/>
    <property type="project" value="UniProtKB-SubCell"/>
</dbReference>
<feature type="domain" description="C2H2-type" evidence="9">
    <location>
        <begin position="52"/>
        <end position="73"/>
    </location>
</feature>
<feature type="region of interest" description="Disordered" evidence="8">
    <location>
        <begin position="1"/>
        <end position="23"/>
    </location>
</feature>
<dbReference type="InterPro" id="IPR013087">
    <property type="entry name" value="Znf_C2H2_type"/>
</dbReference>
<evidence type="ECO:0000256" key="3">
    <source>
        <dbReference type="ARBA" id="ARBA00022737"/>
    </source>
</evidence>